<feature type="domain" description="AMP-binding enzyme C-terminal" evidence="6">
    <location>
        <begin position="446"/>
        <end position="518"/>
    </location>
</feature>
<dbReference type="EMBL" id="QOPE01000004">
    <property type="protein sequence ID" value="RCL42388.1"/>
    <property type="molecule type" value="Genomic_DNA"/>
</dbReference>
<proteinExistence type="inferred from homology"/>
<evidence type="ECO:0000313" key="7">
    <source>
        <dbReference type="EMBL" id="RCL42388.1"/>
    </source>
</evidence>
<keyword evidence="2 7" id="KW-0436">Ligase</keyword>
<evidence type="ECO:0000256" key="4">
    <source>
        <dbReference type="ARBA" id="ARBA00023098"/>
    </source>
</evidence>
<dbReference type="Proteomes" id="UP000253307">
    <property type="component" value="Unassembled WGS sequence"/>
</dbReference>
<evidence type="ECO:0000256" key="3">
    <source>
        <dbReference type="ARBA" id="ARBA00022832"/>
    </source>
</evidence>
<dbReference type="InterPro" id="IPR045851">
    <property type="entry name" value="AMP-bd_C_sf"/>
</dbReference>
<gene>
    <name evidence="7" type="ORF">DBW96_00960</name>
</gene>
<dbReference type="FunFam" id="3.30.300.30:FF:000008">
    <property type="entry name" value="2,3-dihydroxybenzoate-AMP ligase"/>
    <property type="match status" value="1"/>
</dbReference>
<evidence type="ECO:0000256" key="1">
    <source>
        <dbReference type="ARBA" id="ARBA00006432"/>
    </source>
</evidence>
<organism evidence="7 8">
    <name type="scientific">SAR86 cluster bacterium</name>
    <dbReference type="NCBI Taxonomy" id="2030880"/>
    <lineage>
        <taxon>Bacteria</taxon>
        <taxon>Pseudomonadati</taxon>
        <taxon>Pseudomonadota</taxon>
        <taxon>Gammaproteobacteria</taxon>
        <taxon>SAR86 cluster</taxon>
    </lineage>
</organism>
<dbReference type="PANTHER" id="PTHR43859:SF4">
    <property type="entry name" value="BUTANOATE--COA LIGASE AAE1-RELATED"/>
    <property type="match status" value="1"/>
</dbReference>
<dbReference type="Gene3D" id="3.30.300.30">
    <property type="match status" value="1"/>
</dbReference>
<dbReference type="SUPFAM" id="SSF56801">
    <property type="entry name" value="Acetyl-CoA synthetase-like"/>
    <property type="match status" value="1"/>
</dbReference>
<dbReference type="PROSITE" id="PS00455">
    <property type="entry name" value="AMP_BINDING"/>
    <property type="match status" value="1"/>
</dbReference>
<dbReference type="Pfam" id="PF13193">
    <property type="entry name" value="AMP-binding_C"/>
    <property type="match status" value="1"/>
</dbReference>
<dbReference type="InterPro" id="IPR042099">
    <property type="entry name" value="ANL_N_sf"/>
</dbReference>
<dbReference type="AlphaFoldDB" id="A0A368BYI8"/>
<reference evidence="7 8" key="1">
    <citation type="journal article" date="2018" name="Microbiome">
        <title>Fine metagenomic profile of the Mediterranean stratified and mixed water columns revealed by assembly and recruitment.</title>
        <authorList>
            <person name="Haro-Moreno J.M."/>
            <person name="Lopez-Perez M."/>
            <person name="De La Torre J.R."/>
            <person name="Picazo A."/>
            <person name="Camacho A."/>
            <person name="Rodriguez-Valera F."/>
        </authorList>
    </citation>
    <scope>NUCLEOTIDE SEQUENCE [LARGE SCALE GENOMIC DNA]</scope>
    <source>
        <strain evidence="7">MED-G82</strain>
    </source>
</reference>
<dbReference type="InterPro" id="IPR000873">
    <property type="entry name" value="AMP-dep_synth/lig_dom"/>
</dbReference>
<evidence type="ECO:0000256" key="2">
    <source>
        <dbReference type="ARBA" id="ARBA00022598"/>
    </source>
</evidence>
<name>A0A368BYI8_9GAMM</name>
<dbReference type="PANTHER" id="PTHR43859">
    <property type="entry name" value="ACYL-ACTIVATING ENZYME"/>
    <property type="match status" value="1"/>
</dbReference>
<comment type="similarity">
    <text evidence="1">Belongs to the ATP-dependent AMP-binding enzyme family.</text>
</comment>
<dbReference type="InterPro" id="IPR025110">
    <property type="entry name" value="AMP-bd_C"/>
</dbReference>
<dbReference type="GO" id="GO:0016874">
    <property type="term" value="F:ligase activity"/>
    <property type="evidence" value="ECO:0007669"/>
    <property type="project" value="UniProtKB-KW"/>
</dbReference>
<evidence type="ECO:0000259" key="6">
    <source>
        <dbReference type="Pfam" id="PF13193"/>
    </source>
</evidence>
<protein>
    <submittedName>
        <fullName evidence="7">Long-chain fatty acid--CoA ligase</fullName>
    </submittedName>
</protein>
<comment type="caution">
    <text evidence="7">The sequence shown here is derived from an EMBL/GenBank/DDBJ whole genome shotgun (WGS) entry which is preliminary data.</text>
</comment>
<dbReference type="CDD" id="cd12119">
    <property type="entry name" value="ttLC_FACS_AlkK_like"/>
    <property type="match status" value="1"/>
</dbReference>
<keyword evidence="4" id="KW-0443">Lipid metabolism</keyword>
<keyword evidence="3" id="KW-0276">Fatty acid metabolism</keyword>
<feature type="domain" description="AMP-dependent synthetase/ligase" evidence="5">
    <location>
        <begin position="18"/>
        <end position="397"/>
    </location>
</feature>
<dbReference type="Pfam" id="PF00501">
    <property type="entry name" value="AMP-binding"/>
    <property type="match status" value="1"/>
</dbReference>
<sequence length="534" mass="59502">MKGNMQNMDLTIPKLIEHAERYTSDTLIVSRETDNSILKKTTGECLNQSRKIAKLLQSLKVGKGDRVATIAWNNSRHFEIYFGVTGMGGVLHTINPRLFPEQLIYILNHAEDKVVFVDDTFLPLIEGVQDHLEFSPVIILMGPKKEINFDIKNLHFYDEMVEQSDSISDWVEVDEGDAAALCYTSGTTGNPKGVLYSHRSTMLHTWASGNALRFDTTSSVLPVVPMFHVNAWGTPYAALMTGCKLILPGQALDGASLFELISAENPNILMGVPTVWLGLLNYLSEQNLTLEGVDSVMVGGSAAPLAMIKEFNEKHKTFLVHGWGMTEMSPLGTMNLQTKKMKELPDEERYELQTKQGYPLFGVEIKIVDDANNELARDGLAQGALLVRGPWIIESYFKSDSPAVDDEGWFDTGDVAKIFPDGCMQIMDRSKDVIKSGGEWISSIDLENAAVGHPDVEEACVVGVPHPKWDERPILLVISKGDLDKDSINEFLADKVAKWWLPDDIIKVEELPHGATGKLLKVELREQYKEHLME</sequence>
<evidence type="ECO:0000259" key="5">
    <source>
        <dbReference type="Pfam" id="PF00501"/>
    </source>
</evidence>
<dbReference type="InterPro" id="IPR020845">
    <property type="entry name" value="AMP-binding_CS"/>
</dbReference>
<dbReference type="Gene3D" id="3.40.50.12780">
    <property type="entry name" value="N-terminal domain of ligase-like"/>
    <property type="match status" value="1"/>
</dbReference>
<accession>A0A368BYI8</accession>
<evidence type="ECO:0000313" key="8">
    <source>
        <dbReference type="Proteomes" id="UP000253307"/>
    </source>
</evidence>
<dbReference type="NCBIfam" id="NF004837">
    <property type="entry name" value="PRK06187.1"/>
    <property type="match status" value="1"/>
</dbReference>
<dbReference type="GO" id="GO:0006631">
    <property type="term" value="P:fatty acid metabolic process"/>
    <property type="evidence" value="ECO:0007669"/>
    <property type="project" value="UniProtKB-KW"/>
</dbReference>